<dbReference type="AlphaFoldDB" id="A0A1H0SL48"/>
<feature type="repeat" description="TPR" evidence="1">
    <location>
        <begin position="53"/>
        <end position="86"/>
    </location>
</feature>
<dbReference type="InterPro" id="IPR019734">
    <property type="entry name" value="TPR_rpt"/>
</dbReference>
<dbReference type="SUPFAM" id="SSF48452">
    <property type="entry name" value="TPR-like"/>
    <property type="match status" value="1"/>
</dbReference>
<dbReference type="Proteomes" id="UP000199073">
    <property type="component" value="Unassembled WGS sequence"/>
</dbReference>
<dbReference type="PANTHER" id="PTHR44216:SF3">
    <property type="entry name" value="PROTEIN O-MANNOSYL-TRANSFERASE TMTC2"/>
    <property type="match status" value="1"/>
</dbReference>
<keyword evidence="1" id="KW-0802">TPR repeat</keyword>
<dbReference type="RefSeq" id="WP_092223759.1">
    <property type="nucleotide sequence ID" value="NZ_FNJI01000019.1"/>
</dbReference>
<dbReference type="Pfam" id="PF13414">
    <property type="entry name" value="TPR_11"/>
    <property type="match status" value="1"/>
</dbReference>
<dbReference type="SMART" id="SM00028">
    <property type="entry name" value="TPR"/>
    <property type="match status" value="3"/>
</dbReference>
<dbReference type="STRING" id="91360.SAMN05660330_02737"/>
<accession>A0A1H0SL48</accession>
<sequence>MKTISFQTLLFFTLLVLLTGVPISGTGPLAEAAWTSSKVQKKSAPDHDKRLAADIFFKKGNLFLDNHQFAEAVEQFEKAVQIDDAYAEAHSNLGYSYRKLGRYDKAVSHYKKAIELEPDLAQAHEYLGEAYAEMGEFTRAETHLKILRDLGSDETEELEQFIRVQKTK</sequence>
<gene>
    <name evidence="2" type="ORF">SAMN05660330_02737</name>
</gene>
<evidence type="ECO:0000313" key="2">
    <source>
        <dbReference type="EMBL" id="SDP42464.1"/>
    </source>
</evidence>
<dbReference type="InterPro" id="IPR011990">
    <property type="entry name" value="TPR-like_helical_dom_sf"/>
</dbReference>
<dbReference type="PROSITE" id="PS50005">
    <property type="entry name" value="TPR"/>
    <property type="match status" value="2"/>
</dbReference>
<dbReference type="PROSITE" id="PS50293">
    <property type="entry name" value="TPR_REGION"/>
    <property type="match status" value="1"/>
</dbReference>
<dbReference type="Gene3D" id="1.25.40.10">
    <property type="entry name" value="Tetratricopeptide repeat domain"/>
    <property type="match status" value="1"/>
</dbReference>
<dbReference type="InterPro" id="IPR052384">
    <property type="entry name" value="TMTC_O-mannosyltransferase"/>
</dbReference>
<organism evidence="2 3">
    <name type="scientific">Desulforhopalus singaporensis</name>
    <dbReference type="NCBI Taxonomy" id="91360"/>
    <lineage>
        <taxon>Bacteria</taxon>
        <taxon>Pseudomonadati</taxon>
        <taxon>Thermodesulfobacteriota</taxon>
        <taxon>Desulfobulbia</taxon>
        <taxon>Desulfobulbales</taxon>
        <taxon>Desulfocapsaceae</taxon>
        <taxon>Desulforhopalus</taxon>
    </lineage>
</organism>
<dbReference type="EMBL" id="FNJI01000019">
    <property type="protein sequence ID" value="SDP42464.1"/>
    <property type="molecule type" value="Genomic_DNA"/>
</dbReference>
<keyword evidence="3" id="KW-1185">Reference proteome</keyword>
<evidence type="ECO:0000313" key="3">
    <source>
        <dbReference type="Proteomes" id="UP000199073"/>
    </source>
</evidence>
<evidence type="ECO:0000256" key="1">
    <source>
        <dbReference type="PROSITE-ProRule" id="PRU00339"/>
    </source>
</evidence>
<dbReference type="GO" id="GO:0000030">
    <property type="term" value="F:mannosyltransferase activity"/>
    <property type="evidence" value="ECO:0007669"/>
    <property type="project" value="TreeGrafter"/>
</dbReference>
<proteinExistence type="predicted"/>
<feature type="repeat" description="TPR" evidence="1">
    <location>
        <begin position="87"/>
        <end position="120"/>
    </location>
</feature>
<dbReference type="Pfam" id="PF13181">
    <property type="entry name" value="TPR_8"/>
    <property type="match status" value="1"/>
</dbReference>
<protein>
    <submittedName>
        <fullName evidence="2">Tetratricopeptide repeat-containing protein</fullName>
    </submittedName>
</protein>
<dbReference type="PANTHER" id="PTHR44216">
    <property type="entry name" value="PROTEIN O-MANNOSYL-TRANSFERASE TMTC2"/>
    <property type="match status" value="1"/>
</dbReference>
<name>A0A1H0SL48_9BACT</name>
<dbReference type="OrthoDB" id="5291305at2"/>
<reference evidence="2 3" key="1">
    <citation type="submission" date="2016-10" db="EMBL/GenBank/DDBJ databases">
        <authorList>
            <person name="de Groot N.N."/>
        </authorList>
    </citation>
    <scope>NUCLEOTIDE SEQUENCE [LARGE SCALE GENOMIC DNA]</scope>
    <source>
        <strain evidence="2 3">DSM 12130</strain>
    </source>
</reference>
<dbReference type="GO" id="GO:0035269">
    <property type="term" value="P:protein O-linked glycosylation via mannose"/>
    <property type="evidence" value="ECO:0007669"/>
    <property type="project" value="TreeGrafter"/>
</dbReference>